<organism evidence="2 3">
    <name type="scientific">Knipowitschia caucasica</name>
    <name type="common">Caucasian dwarf goby</name>
    <name type="synonym">Pomatoschistus caucasicus</name>
    <dbReference type="NCBI Taxonomy" id="637954"/>
    <lineage>
        <taxon>Eukaryota</taxon>
        <taxon>Metazoa</taxon>
        <taxon>Chordata</taxon>
        <taxon>Craniata</taxon>
        <taxon>Vertebrata</taxon>
        <taxon>Euteleostomi</taxon>
        <taxon>Actinopterygii</taxon>
        <taxon>Neopterygii</taxon>
        <taxon>Teleostei</taxon>
        <taxon>Neoteleostei</taxon>
        <taxon>Acanthomorphata</taxon>
        <taxon>Gobiaria</taxon>
        <taxon>Gobiiformes</taxon>
        <taxon>Gobioidei</taxon>
        <taxon>Gobiidae</taxon>
        <taxon>Gobiinae</taxon>
        <taxon>Knipowitschia</taxon>
    </lineage>
</organism>
<sequence length="550" mass="63077">MTEEQFNDLETVLKEEAMRRKLVARLTLVGGVDSGCMIRRMASAVLSNQLACLFNWKGKGGKRAFESTSLLDCMFAAARHYDKSITELAFGDVVKKWLRYERRGVATSTPYKGEGTAKPGPPVSSLTDSSDHDRGKEMVLSGVEELITASEKVDVLESSMHSLAISEKHDDDLEAANDLQNSMIEMEEAVCWEDDDSDEDYVPFLYLRSTGASRAEIDKLPEIHIDEAVLDVEEVPILPEEDQHIPVRHKVETVEDLVGKKASICYNDNLLSLARYMQLPVQLCDGRMDSPGHCAQFCTYTMIEHETRDIVHIVSEDKRRFVRNSVILEKLREAAKGKEHSVLMHWILWHGVLHHVRNEHTWATGFCEHEPLDLSLKPSTQVLLLIRPIVLNKRWLKNVKKYITFRTTSDLESFQNHILMYAGKRFAYKYKVYRTRVFLAAIDYNYHNGREHRRNRKGEKIYRRYYNKKSKNWSVHVTKEAKTYAYIPDLQKAILRRRLESGSGLPRRRTLSEDDPERLGLVGTADTPPPTAELVARHTSRGAMALLMEE</sequence>
<dbReference type="PANTHER" id="PTHR31751:SF7">
    <property type="entry name" value="THAP-TYPE DOMAIN-CONTAINING PROTEIN"/>
    <property type="match status" value="1"/>
</dbReference>
<gene>
    <name evidence="2" type="ORF">KC01_LOCUS5294</name>
</gene>
<reference evidence="2 3" key="1">
    <citation type="submission" date="2024-04" db="EMBL/GenBank/DDBJ databases">
        <authorList>
            <person name="Waldvogel A.-M."/>
            <person name="Schoenle A."/>
        </authorList>
    </citation>
    <scope>NUCLEOTIDE SEQUENCE [LARGE SCALE GENOMIC DNA]</scope>
</reference>
<evidence type="ECO:0000313" key="3">
    <source>
        <dbReference type="Proteomes" id="UP001497482"/>
    </source>
</evidence>
<dbReference type="AlphaFoldDB" id="A0AAV2JC72"/>
<evidence type="ECO:0008006" key="4">
    <source>
        <dbReference type="Google" id="ProtNLM"/>
    </source>
</evidence>
<accession>A0AAV2JC72</accession>
<dbReference type="Proteomes" id="UP001497482">
    <property type="component" value="Chromosome 11"/>
</dbReference>
<feature type="region of interest" description="Disordered" evidence="1">
    <location>
        <begin position="505"/>
        <end position="530"/>
    </location>
</feature>
<feature type="region of interest" description="Disordered" evidence="1">
    <location>
        <begin position="108"/>
        <end position="134"/>
    </location>
</feature>
<dbReference type="EMBL" id="OZ035833">
    <property type="protein sequence ID" value="CAL1573375.1"/>
    <property type="molecule type" value="Genomic_DNA"/>
</dbReference>
<keyword evidence="3" id="KW-1185">Reference proteome</keyword>
<name>A0AAV2JC72_KNICA</name>
<evidence type="ECO:0000256" key="1">
    <source>
        <dbReference type="SAM" id="MobiDB-lite"/>
    </source>
</evidence>
<proteinExistence type="predicted"/>
<dbReference type="PANTHER" id="PTHR31751">
    <property type="entry name" value="SI:CH211-108C17.2-RELATED-RELATED"/>
    <property type="match status" value="1"/>
</dbReference>
<evidence type="ECO:0000313" key="2">
    <source>
        <dbReference type="EMBL" id="CAL1573375.1"/>
    </source>
</evidence>
<protein>
    <recommendedName>
        <fullName evidence="4">DUF4806 domain-containing protein</fullName>
    </recommendedName>
</protein>